<dbReference type="PANTHER" id="PTHR23208">
    <property type="entry name" value="LYSOZYME PROTEIN"/>
    <property type="match status" value="1"/>
</dbReference>
<name>A0AAU9IE58_9CILI</name>
<organism evidence="3 4">
    <name type="scientific">Blepharisma stoltei</name>
    <dbReference type="NCBI Taxonomy" id="1481888"/>
    <lineage>
        <taxon>Eukaryota</taxon>
        <taxon>Sar</taxon>
        <taxon>Alveolata</taxon>
        <taxon>Ciliophora</taxon>
        <taxon>Postciliodesmatophora</taxon>
        <taxon>Heterotrichea</taxon>
        <taxon>Heterotrichida</taxon>
        <taxon>Blepharismidae</taxon>
        <taxon>Blepharisma</taxon>
    </lineage>
</organism>
<dbReference type="PROSITE" id="PS51904">
    <property type="entry name" value="GLYCOSYL_HYDROL_F25_2"/>
    <property type="match status" value="1"/>
</dbReference>
<accession>A0AAU9IE58</accession>
<dbReference type="Proteomes" id="UP001162131">
    <property type="component" value="Unassembled WGS sequence"/>
</dbReference>
<sequence length="219" mass="24466">MNILKLITFFLSSQIYGIFDFLEIDTSALTSQSSFECLIKQGYSGTILRGYTSYGAVDPNVVSSMKNALAAGMYLVDVYMFPCVPCGNPSGQVQELWDAISSLVPLHRSLNIWVQVTQYAWNKSQSYNQSFILSMMSKISQTGNIPGVYTSILDWNAIVGASWTGAKNFFLWNIQHDDKPNTNSWQPFGGFTTVTLKQYTGTINLCNTTVNKDYYPLDS</sequence>
<dbReference type="Gene3D" id="3.20.20.80">
    <property type="entry name" value="Glycosidases"/>
    <property type="match status" value="1"/>
</dbReference>
<dbReference type="InterPro" id="IPR051595">
    <property type="entry name" value="GH25_Enzymes"/>
</dbReference>
<dbReference type="GO" id="GO:0007165">
    <property type="term" value="P:signal transduction"/>
    <property type="evidence" value="ECO:0007669"/>
    <property type="project" value="TreeGrafter"/>
</dbReference>
<dbReference type="EMBL" id="CAJZBQ010000005">
    <property type="protein sequence ID" value="CAG9312155.1"/>
    <property type="molecule type" value="Genomic_DNA"/>
</dbReference>
<dbReference type="GO" id="GO:0003796">
    <property type="term" value="F:lysozyme activity"/>
    <property type="evidence" value="ECO:0007669"/>
    <property type="project" value="InterPro"/>
</dbReference>
<dbReference type="InterPro" id="IPR017853">
    <property type="entry name" value="GH"/>
</dbReference>
<gene>
    <name evidence="3" type="ORF">BSTOLATCC_MIC5403</name>
</gene>
<keyword evidence="2" id="KW-0732">Signal</keyword>
<evidence type="ECO:0000256" key="1">
    <source>
        <dbReference type="ARBA" id="ARBA00010646"/>
    </source>
</evidence>
<proteinExistence type="inferred from homology"/>
<dbReference type="PANTHER" id="PTHR23208:SF36">
    <property type="entry name" value="LYSOZYME-RELATED"/>
    <property type="match status" value="1"/>
</dbReference>
<evidence type="ECO:0000313" key="3">
    <source>
        <dbReference type="EMBL" id="CAG9312155.1"/>
    </source>
</evidence>
<keyword evidence="4" id="KW-1185">Reference proteome</keyword>
<evidence type="ECO:0008006" key="5">
    <source>
        <dbReference type="Google" id="ProtNLM"/>
    </source>
</evidence>
<protein>
    <recommendedName>
        <fullName evidence="5">Lysozyme</fullName>
    </recommendedName>
</protein>
<reference evidence="3" key="1">
    <citation type="submission" date="2021-09" db="EMBL/GenBank/DDBJ databases">
        <authorList>
            <consortium name="AG Swart"/>
            <person name="Singh M."/>
            <person name="Singh A."/>
            <person name="Seah K."/>
            <person name="Emmerich C."/>
        </authorList>
    </citation>
    <scope>NUCLEOTIDE SEQUENCE</scope>
    <source>
        <strain evidence="3">ATCC30299</strain>
    </source>
</reference>
<comment type="similarity">
    <text evidence="1">Belongs to the glycosyl hydrolase 25 family.</text>
</comment>
<dbReference type="InterPro" id="IPR002053">
    <property type="entry name" value="Glyco_hydro_25"/>
</dbReference>
<evidence type="ECO:0000256" key="2">
    <source>
        <dbReference type="ARBA" id="ARBA00022729"/>
    </source>
</evidence>
<dbReference type="SUPFAM" id="SSF51445">
    <property type="entry name" value="(Trans)glycosidases"/>
    <property type="match status" value="1"/>
</dbReference>
<comment type="caution">
    <text evidence="3">The sequence shown here is derived from an EMBL/GenBank/DDBJ whole genome shotgun (WGS) entry which is preliminary data.</text>
</comment>
<dbReference type="GO" id="GO:0016998">
    <property type="term" value="P:cell wall macromolecule catabolic process"/>
    <property type="evidence" value="ECO:0007669"/>
    <property type="project" value="InterPro"/>
</dbReference>
<evidence type="ECO:0000313" key="4">
    <source>
        <dbReference type="Proteomes" id="UP001162131"/>
    </source>
</evidence>
<dbReference type="GO" id="GO:0009253">
    <property type="term" value="P:peptidoglycan catabolic process"/>
    <property type="evidence" value="ECO:0007669"/>
    <property type="project" value="InterPro"/>
</dbReference>
<dbReference type="AlphaFoldDB" id="A0AAU9IE58"/>